<dbReference type="OrthoDB" id="195089at2759"/>
<dbReference type="Proteomes" id="UP000281553">
    <property type="component" value="Unassembled WGS sequence"/>
</dbReference>
<gene>
    <name evidence="2" type="ORF">DILT_LOCUS16196</name>
</gene>
<name>A0A3P7NFC8_DIBLA</name>
<proteinExistence type="predicted"/>
<evidence type="ECO:0000259" key="1">
    <source>
        <dbReference type="Pfam" id="PF14678"/>
    </source>
</evidence>
<protein>
    <recommendedName>
        <fullName evidence="1">FANCI solenoid 4 domain-containing protein</fullName>
    </recommendedName>
</protein>
<feature type="domain" description="FANCI solenoid 4" evidence="1">
    <location>
        <begin position="2"/>
        <end position="161"/>
    </location>
</feature>
<accession>A0A3P7NFC8</accession>
<evidence type="ECO:0000313" key="2">
    <source>
        <dbReference type="EMBL" id="VDN33277.1"/>
    </source>
</evidence>
<dbReference type="EMBL" id="UYRU01083515">
    <property type="protein sequence ID" value="VDN33277.1"/>
    <property type="molecule type" value="Genomic_DNA"/>
</dbReference>
<keyword evidence="3" id="KW-1185">Reference proteome</keyword>
<dbReference type="InterPro" id="IPR029314">
    <property type="entry name" value="FANCI_S4"/>
</dbReference>
<reference evidence="2 3" key="1">
    <citation type="submission" date="2018-11" db="EMBL/GenBank/DDBJ databases">
        <authorList>
            <consortium name="Pathogen Informatics"/>
        </authorList>
    </citation>
    <scope>NUCLEOTIDE SEQUENCE [LARGE SCALE GENOMIC DNA]</scope>
</reference>
<dbReference type="Pfam" id="PF14678">
    <property type="entry name" value="FANCI_S4"/>
    <property type="match status" value="1"/>
</dbReference>
<evidence type="ECO:0000313" key="3">
    <source>
        <dbReference type="Proteomes" id="UP000281553"/>
    </source>
</evidence>
<sequence length="182" mass="20696">MSIVLSALFEAYEDFSWLVDYLSQEVNQTMAMTGTFAQLKRPVYKFSELPDVMQAHELLQTNVSAPSHVASELARLVTCVYNLLGNLVKHYLTLIQRNLGTFPPSFERVVRIYGRQVMPHAYAFVYYLQMCESEKARLLLETQSLKKSKPGVAASKAKVRKHPAKRNVSNLLSCLPFDCNFV</sequence>
<organism evidence="2 3">
    <name type="scientific">Dibothriocephalus latus</name>
    <name type="common">Fish tapeworm</name>
    <name type="synonym">Diphyllobothrium latum</name>
    <dbReference type="NCBI Taxonomy" id="60516"/>
    <lineage>
        <taxon>Eukaryota</taxon>
        <taxon>Metazoa</taxon>
        <taxon>Spiralia</taxon>
        <taxon>Lophotrochozoa</taxon>
        <taxon>Platyhelminthes</taxon>
        <taxon>Cestoda</taxon>
        <taxon>Eucestoda</taxon>
        <taxon>Diphyllobothriidea</taxon>
        <taxon>Diphyllobothriidae</taxon>
        <taxon>Dibothriocephalus</taxon>
    </lineage>
</organism>
<dbReference type="AlphaFoldDB" id="A0A3P7NFC8"/>